<protein>
    <submittedName>
        <fullName evidence="2">Polysaccharide pyruvyl transferase family protein</fullName>
    </submittedName>
</protein>
<feature type="domain" description="Polysaccharide pyruvyl transferase" evidence="1">
    <location>
        <begin position="14"/>
        <end position="319"/>
    </location>
</feature>
<reference evidence="2" key="2">
    <citation type="submission" date="2021-04" db="EMBL/GenBank/DDBJ databases">
        <authorList>
            <person name="Gilroy R."/>
        </authorList>
    </citation>
    <scope>NUCLEOTIDE SEQUENCE</scope>
    <source>
        <strain evidence="2">CHK196-7946</strain>
    </source>
</reference>
<dbReference type="InterPro" id="IPR007345">
    <property type="entry name" value="Polysacch_pyruvyl_Trfase"/>
</dbReference>
<name>A0A9D2Q9B4_9FIRM</name>
<evidence type="ECO:0000313" key="2">
    <source>
        <dbReference type="EMBL" id="HJC74836.1"/>
    </source>
</evidence>
<proteinExistence type="predicted"/>
<evidence type="ECO:0000313" key="3">
    <source>
        <dbReference type="Proteomes" id="UP000823902"/>
    </source>
</evidence>
<keyword evidence="2" id="KW-0808">Transferase</keyword>
<dbReference type="Pfam" id="PF04230">
    <property type="entry name" value="PS_pyruv_trans"/>
    <property type="match status" value="1"/>
</dbReference>
<organism evidence="2 3">
    <name type="scientific">Candidatus Mediterraneibacter faecavium</name>
    <dbReference type="NCBI Taxonomy" id="2838668"/>
    <lineage>
        <taxon>Bacteria</taxon>
        <taxon>Bacillati</taxon>
        <taxon>Bacillota</taxon>
        <taxon>Clostridia</taxon>
        <taxon>Lachnospirales</taxon>
        <taxon>Lachnospiraceae</taxon>
        <taxon>Mediterraneibacter</taxon>
    </lineage>
</organism>
<evidence type="ECO:0000259" key="1">
    <source>
        <dbReference type="Pfam" id="PF04230"/>
    </source>
</evidence>
<dbReference type="Proteomes" id="UP000823902">
    <property type="component" value="Unassembled WGS sequence"/>
</dbReference>
<sequence length="388" mass="45410">MKRIGILTWFHWNNYGTVLQAYALNRYLNQEGYLAETIKVIPDYSKADLTIVLWTKSIIRNLLLHRDKVQSESANKAENKAELGKARKFHTFREENIIFSESVSEYDYQSVLKQYDAIIMGSDQIWHPGFYKRMFFGAKVSKEKLIAYAPSMGSIQDVENFEQKKEMIRLIRRIPRVAVREKRVAEYLWNRYGIEAENVVDPTFLLTREQWCAIGDKSRGKSKSVRKPYLCLYLLEQYDRGERIKYAYQLAKVMKLELLILPVFEEDFERKFPCTVSAECGPEEFLDIIKNAAMVLTDSFHGMVFCGIFGTSFLALERHSGVDNCQQNERIYNLLELYGVKNCLCHLNIEEDLTTIAQINYKRLYMNVQGEIKHSKEYLLQALKQDEV</sequence>
<comment type="caution">
    <text evidence="2">The sequence shown here is derived from an EMBL/GenBank/DDBJ whole genome shotgun (WGS) entry which is preliminary data.</text>
</comment>
<dbReference type="EMBL" id="DWVY01000042">
    <property type="protein sequence ID" value="HJC74836.1"/>
    <property type="molecule type" value="Genomic_DNA"/>
</dbReference>
<dbReference type="GO" id="GO:0016740">
    <property type="term" value="F:transferase activity"/>
    <property type="evidence" value="ECO:0007669"/>
    <property type="project" value="UniProtKB-KW"/>
</dbReference>
<gene>
    <name evidence="2" type="ORF">H9697_07825</name>
</gene>
<dbReference type="AlphaFoldDB" id="A0A9D2Q9B4"/>
<accession>A0A9D2Q9B4</accession>
<reference evidence="2" key="1">
    <citation type="journal article" date="2021" name="PeerJ">
        <title>Extensive microbial diversity within the chicken gut microbiome revealed by metagenomics and culture.</title>
        <authorList>
            <person name="Gilroy R."/>
            <person name="Ravi A."/>
            <person name="Getino M."/>
            <person name="Pursley I."/>
            <person name="Horton D.L."/>
            <person name="Alikhan N.F."/>
            <person name="Baker D."/>
            <person name="Gharbi K."/>
            <person name="Hall N."/>
            <person name="Watson M."/>
            <person name="Adriaenssens E.M."/>
            <person name="Foster-Nyarko E."/>
            <person name="Jarju S."/>
            <person name="Secka A."/>
            <person name="Antonio M."/>
            <person name="Oren A."/>
            <person name="Chaudhuri R.R."/>
            <person name="La Ragione R."/>
            <person name="Hildebrand F."/>
            <person name="Pallen M.J."/>
        </authorList>
    </citation>
    <scope>NUCLEOTIDE SEQUENCE</scope>
    <source>
        <strain evidence="2">CHK196-7946</strain>
    </source>
</reference>